<organism evidence="1 2">
    <name type="scientific">Salinomyces thailandicus</name>
    <dbReference type="NCBI Taxonomy" id="706561"/>
    <lineage>
        <taxon>Eukaryota</taxon>
        <taxon>Fungi</taxon>
        <taxon>Dikarya</taxon>
        <taxon>Ascomycota</taxon>
        <taxon>Pezizomycotina</taxon>
        <taxon>Dothideomycetes</taxon>
        <taxon>Dothideomycetidae</taxon>
        <taxon>Mycosphaerellales</taxon>
        <taxon>Teratosphaeriaceae</taxon>
        <taxon>Salinomyces</taxon>
    </lineage>
</organism>
<reference evidence="1 2" key="1">
    <citation type="submission" date="2017-03" db="EMBL/GenBank/DDBJ databases">
        <title>Genomes of endolithic fungi from Antarctica.</title>
        <authorList>
            <person name="Coleine C."/>
            <person name="Masonjones S."/>
            <person name="Stajich J.E."/>
        </authorList>
    </citation>
    <scope>NUCLEOTIDE SEQUENCE [LARGE SCALE GENOMIC DNA]</scope>
    <source>
        <strain evidence="1 2">CCFEE 6315</strain>
    </source>
</reference>
<dbReference type="OrthoDB" id="4538483at2759"/>
<dbReference type="Proteomes" id="UP000308549">
    <property type="component" value="Unassembled WGS sequence"/>
</dbReference>
<keyword evidence="2" id="KW-1185">Reference proteome</keyword>
<sequence>MLQTSLFLPKAAAELRPRMPILQGQTIIFHYFLHFSRTNGHCNTIPAILAIDDMAEDVVRRTFAAIQDVDHDPTKTLEEAEMALPSYLMGTQDRIDQRIDLMRTLAASLMDGRRAPGHAFALVNLLVKLFEGWTWQQVCDFGTQSIPYKDGLVAGEDMLPFNRLMLSLLEKATASAADAAHAASMLDTMQAVVKLWLSTSDTGVATQAGKLLHDLLEVDVPKQDSAGAPVGAQGLVWRRIFGDRDVYAVFFEMCSLESENGMSKNTKTIAQARLLELLPKLGAMHWTAVANSHHRDIEAKYDLAPEAGLLDFAALKMVDYKDDVLMHRCLIDFFSELLHRTASLDTHTMAPRDSLGLQYMITHGLHTRTTAIYLQLPGSNPDPVDTMFLYGPAANYLATYASTYPGHFLAGQMPKQVNDRLMFTLNLTPGKWAHSDSPKHDLHLAASLPRRALLPDGRWSSSPVSMLPSKATNTDALNTLATVFQGPEEKGLVYPPSADGHTDPNTTEEGAAARAIYYHYLSNNPGFWQDITSHADTVALKELALAAIRCISSVITANWSASTDLTLPTTIATPETGHLAILAPPALEYTLPYLLKSPPAFANLVGGRGDAESSTYKIAIAKFDALRALNSRLMVQVEQQPGQGYEDILATVGKKLAEGPMSREGEVGGRIGTLEL</sequence>
<gene>
    <name evidence="1" type="ORF">B0A50_01237</name>
</gene>
<accession>A0A4U0UB88</accession>
<evidence type="ECO:0000313" key="1">
    <source>
        <dbReference type="EMBL" id="TKA31992.1"/>
    </source>
</evidence>
<proteinExistence type="predicted"/>
<evidence type="ECO:0000313" key="2">
    <source>
        <dbReference type="Proteomes" id="UP000308549"/>
    </source>
</evidence>
<comment type="caution">
    <text evidence="1">The sequence shown here is derived from an EMBL/GenBank/DDBJ whole genome shotgun (WGS) entry which is preliminary data.</text>
</comment>
<dbReference type="AlphaFoldDB" id="A0A4U0UB88"/>
<dbReference type="EMBL" id="NAJL01000006">
    <property type="protein sequence ID" value="TKA31992.1"/>
    <property type="molecule type" value="Genomic_DNA"/>
</dbReference>
<name>A0A4U0UB88_9PEZI</name>
<protein>
    <submittedName>
        <fullName evidence="1">Uncharacterized protein</fullName>
    </submittedName>
</protein>